<feature type="region of interest" description="Disordered" evidence="4">
    <location>
        <begin position="2148"/>
        <end position="2168"/>
    </location>
</feature>
<feature type="region of interest" description="Disordered" evidence="4">
    <location>
        <begin position="1880"/>
        <end position="1941"/>
    </location>
</feature>
<evidence type="ECO:0000256" key="3">
    <source>
        <dbReference type="ARBA" id="ARBA00023055"/>
    </source>
</evidence>
<dbReference type="PANTHER" id="PTHR16166">
    <property type="entry name" value="VACUOLAR PROTEIN SORTING-ASSOCIATED PROTEIN VPS13"/>
    <property type="match status" value="1"/>
</dbReference>
<evidence type="ECO:0000313" key="9">
    <source>
        <dbReference type="Proteomes" id="UP000829999"/>
    </source>
</evidence>
<keyword evidence="9" id="KW-1185">Reference proteome</keyword>
<comment type="similarity">
    <text evidence="1">Belongs to the VPS13 family.</text>
</comment>
<accession>A0A9R0EE86</accession>
<gene>
    <name evidence="10 11" type="primary">LOC118276365</name>
</gene>
<feature type="domain" description="Intermembrane lipid transfer protein VPS13-like C-terminal" evidence="8">
    <location>
        <begin position="3399"/>
        <end position="3517"/>
    </location>
</feature>
<evidence type="ECO:0000256" key="2">
    <source>
        <dbReference type="ARBA" id="ARBA00022448"/>
    </source>
</evidence>
<evidence type="ECO:0000259" key="6">
    <source>
        <dbReference type="Pfam" id="PF25033"/>
    </source>
</evidence>
<dbReference type="PANTHER" id="PTHR16166:SF93">
    <property type="entry name" value="INTERMEMBRANE LIPID TRANSFER PROTEIN VPS13"/>
    <property type="match status" value="1"/>
</dbReference>
<dbReference type="OrthoDB" id="428159at2759"/>
<dbReference type="RefSeq" id="XP_050563466.1">
    <property type="nucleotide sequence ID" value="XM_050707509.1"/>
</dbReference>
<dbReference type="Pfam" id="PF25033">
    <property type="entry name" value="VPS13_M"/>
    <property type="match status" value="1"/>
</dbReference>
<feature type="compositionally biased region" description="Polar residues" evidence="4">
    <location>
        <begin position="2148"/>
        <end position="2159"/>
    </location>
</feature>
<evidence type="ECO:0000259" key="5">
    <source>
        <dbReference type="Pfam" id="PF12624"/>
    </source>
</evidence>
<sequence length="3545" mass="397435">MFEGAVAGILNRLLGKYVQDLDTENLNVGIFSGNVNLTDLKLKPEALYELDLPIDVKIGTIGRIGLQIPWSGLYTQPVVVNIEDVLVLVGPAISNSYFDPERERRLTRAAKRKILQDLEAESEVLKGPQNFFEHLFTAIVNNLQIYVRNVHIRYEDSISSKDGPLACGLCLQSLSIETTNSKWKPSVTPANASTVYQMMRIESMSAYWNPTATALDDNETAHITPMQYYNWKHYMLTGLDKFSMHHEDFEFLLKPVTCKVKVLINRSGEARVPRLLLDAVLQDSALQLSRRQYLSINNLLASFDRIKLNRKYRHLHPGVPLSKDIKKWWKYAYNVVVEQRVRPYTWAAIKKHRENYNVYKQIYKSTLRSPNDIELKLDLQKCEDSLPIVSVIIAREQAKFELLAQEPDRIEVVETEFDWWKPSSSPTDEIEGLKNHVELCVKTERSKSLWSHLSSPEKKRVCELIGYVEGAPQKDKSKQYIEHKINLTLANCSLTLMNRNKEVLVLTLTQFLASLETRPSAKAYKLSARAESIVVEGVTSDGDLVPLLTPERGSGVTSSNLLAIDLEKNPCSNEADYGLCCLMEPVELVYIEHSFTELINFFQTHSMTAEELAVEVSEAVLRAGAVSKSVLAYAISRRKVFHLNVDVKGPCVVVPEHGCVHKSGRVMILDISRIIVKSDLQPSNLMLEDATCMELEERLYDRLHAECSCQVLFCEWTDSWRESRRHADSELHLIPKIKMQVVFSNSIKKDYKLLPKYKLNISLSSIKLNLSDRIIGLLLDFCDNLPVPVPNTVPVSFMDSGDYTEEMEEPEMAEMLSIDRVTADPDYKDLMNLRQKIVAAYLSRSKAAETTFDKATAKLGFQAAQQASAASEHSDEDIEIYARTVDLPGFDDNVSPSNNINTLLRFIVGEIVINLSRSCDQMEKPYVMLSITKVCLDVALMEYGPAVQLSVSQVLLTDKQHHSSTGQYLELITSSGELFNLLYRKVRADCPEFRSHFHNVEQALVADVGHLALLLHADALPTLLKYLQYIYDKIQNRHALNLKNVVLPKSKSLWDYLMQPEADPPVPPGATKFSYSVRASSISMKLCHLESAVLEMRLGSLESDCVFRANDRMIFKLYLSSLHIDDLAEATLYPKLVWPDEDKVLEIKYVRAAARVYGVGSGMDSHAMKAHGELRVYVGRLHVVLFCCVMHHIQQLLEPLVPHAAAEAASAAERAAERHAAAARTAATRLNLAIEIHAPVLLLPQKPSSPNLLVLNMGDLLIENFFKQLNTGNEPTSPIQNAVIDNILIKLVNITFSRAVMTLAGTLEVQEPILEPVSVRCDLKRAVSYQQLVRLASLRDLLALDGAVAVDAVTLNVGQKDLATMLAVWNDNLSEGNYIGSIVPSSPVETAPSDSSVKKLQAFFAQGEPIRKEAVVRFILDGIELKLFSDMDEVLSSPVRDLNHGLAKLTAGEAMLQMEYSSDGSLEVKASLQSLLVEDIRPDPGIVIKRIFQSQGGTNADAEDSCISVRRPPLIDASLRVTGAKARHADVRVDRTRFNLALPFLLQLARTLLDAMPGEKTMDGGVVNHGYVGDVHPSKTGNNNRAARLPSSSDSTSGYYSAATSMSEEQPGLSISIQFRQPEIMFFTDLTKTEGHALLLRTELLIDYSSHSNSESFVVSLAGLQIMSKLQSKLKNLPPQLVLKPCDVEFSKAFKNIEEGIRVKMTVSEVEVHIAATTVHTVMDIIEEITSELTIPDEKEPFNFATYNPKSEKQDEDLWSPKKLTPYVVLNPEDIYTQPKYPTLRPSETFIMSVPCVRIMFEMEQTVRVPVLMMKMKSEVTIHDWSQQLHGTASLSMIASCYNERVDAWEPLIEPVVQNENVYRPWEITATLFQSKAYPMSSRLDTSSQQETEVDSSIASDQSKKPKKKNGFESETSADEGDTDNEMTFIKNPNGRESKHYNVDFSAGHMSFLGLLDGDESDSENESGLMDKLATAIGHLFTDDSSAEEMSNDEDSSAPEQSEAEVGSDHDENEKAVTFIDGEAKGKKETEPKTVTLQDPVVREDSVDSGLETESYIDKSCTYIAVEARDMLNITITPAGARALLDLAAACTDRTAVVTAIVTGESGLLLVNDIGPGSTVHLKTKAETDLAGNERIIAIADYDVDTSRPSTPGCDTSSADLLDESPPKPKIMTDVSDEWDCFEGGFPGGAVSPPAACAWSPAPPPPPPALRTRLTDLTLTVRLHDLDHLTILCPQRNVSKLHVLHPSKNSTRYYIAVERTSKYNNKKIIVRSPYQIRNETSYALELFYKKTDLQAIGAELIGSLTNPFDDKMRLAVIAPQETYNVPLYIAYHCKLFLLPSNFESYQTATQGIWWMELANEVGTPRDMICPAKDGEDKRIFAMRILPVEGCQSSKITRAIPNYVVRVVPPLAVYNRLPYATEVRCEAAALHMRIEAGERAHCYTLALPQPHRLQLAMHYMGLQWTGSFTLSPDVTEKTVSLSSESEMEGGRQQVCVCVRVARRDCWQLFLHAQHWLINKTGLPLQMKVYTGIKLGCVWQGGQSDTCYEVTEEPLLWSPGTRGHRRGARVRFRAHHSAWSRAARLAAAAPGLVVCPHTERRTNYRLLLNVTLSELCPQLTKIVTLLPYFLVYNDTKRHLRFMEENEAADLWNDLAPQQCTPFWPQTDSMSMHCKYRDSTVVSQHFPITKNHFTVLRMDKGTAICVEVTGGTDRPFTITFKPYTVGDSPVRIDNLCDDLFLKLHQADSGQVALLSPYQSMLYTWDDPAKERKLMWNIYNNKGKGFDAAFNQDGYGEEKVSFHSVKHSTLVATNSVTSKLSSTLKRLTPKSPEPCSSSSDDSDSSDLPEAHTKTKKMRKDKVVVYWISYMDGYQRVFALAQDERIAYQYRMRINAERSNYEVYMSLSGVSLSVCVPTHTGVKELAYVSMTDSLPRWEVNVNHKWKQLSPDLTSWIEDKYQTDQKKCQLKEYIHLDLEKMQMTKPFFSELRRTYNPGVWLQLRKSETYTYCHLKCQRLQIDNQLHEAVFPSVLYPAPIPNDIRTSKGLKPCVEIVALKQHRPSLNQDVYKYVKILVQEYCVNLDRGFVNYVFDILNHWKIQEKPAVRLRADLALVHMPLPVIAVKSQVNAQKNVFFEYVHLSPVKLVLSLSSRGYSAESANSPSKARFGNKKENRPKLFNSDLLEYLFNSWGSSLCDMKDVVIKMSYLEFRNAPITTSTLVEQASHHYWTQLVQQFYVLVLGLNILGNPYSHIGDFSRGLKQYYEPCLGTALGRKIMDVASRLEDGAAALLGLRASPTTRTSAMFDDLPKPQTPRRKPGEVPQLSNDIPESVIEGDSSNQASIALALTALVARPTFDDDCVVVRNVCREAARASLSRQLNVSSAESALKACVERSGGRLLARRRLPRHCDPIEGVRPFSQHAALGLQLLTLLGRGHYADTDAYIAHAHLGPTSNCTLLISTQHIFMVRASGTSGSWHVEWAVKLDDVIGSPIVHGDKLLLNIKQDELVNYFSTDEKVIEVSDPEVLTWLHSKIECALILALEDKRCVSTD</sequence>
<feature type="compositionally biased region" description="Acidic residues" evidence="4">
    <location>
        <begin position="1985"/>
        <end position="1997"/>
    </location>
</feature>
<keyword evidence="2" id="KW-0813">Transport</keyword>
<evidence type="ECO:0000259" key="7">
    <source>
        <dbReference type="Pfam" id="PF25036"/>
    </source>
</evidence>
<protein>
    <submittedName>
        <fullName evidence="10 11">Intermembrane lipid transfer protein VPS13A-like isoform X1</fullName>
    </submittedName>
</protein>
<dbReference type="InterPro" id="IPR056748">
    <property type="entry name" value="VPS13-like_C"/>
</dbReference>
<dbReference type="Proteomes" id="UP000829999">
    <property type="component" value="Chromosome 31"/>
</dbReference>
<dbReference type="InterPro" id="IPR026854">
    <property type="entry name" value="VPS13_N"/>
</dbReference>
<feature type="domain" description="Vacuolar protein sorting-associated protein 13 VPS13 adaptor binding" evidence="7">
    <location>
        <begin position="2237"/>
        <end position="2767"/>
    </location>
</feature>
<feature type="domain" description="Chorein N-terminal" evidence="5">
    <location>
        <begin position="1"/>
        <end position="784"/>
    </location>
</feature>
<feature type="region of interest" description="Disordered" evidence="4">
    <location>
        <begin position="3296"/>
        <end position="3324"/>
    </location>
</feature>
<feature type="region of interest" description="Disordered" evidence="4">
    <location>
        <begin position="1576"/>
        <end position="1603"/>
    </location>
</feature>
<name>A0A9R0EE86_SPOFR</name>
<dbReference type="InterPro" id="IPR056747">
    <property type="entry name" value="VPS13-like_M"/>
</dbReference>
<evidence type="ECO:0000313" key="10">
    <source>
        <dbReference type="RefSeq" id="XP_050563466.1"/>
    </source>
</evidence>
<dbReference type="RefSeq" id="XP_050563467.1">
    <property type="nucleotide sequence ID" value="XM_050707510.1"/>
</dbReference>
<dbReference type="GeneID" id="118276365"/>
<dbReference type="GO" id="GO:0045053">
    <property type="term" value="P:protein retention in Golgi apparatus"/>
    <property type="evidence" value="ECO:0007669"/>
    <property type="project" value="TreeGrafter"/>
</dbReference>
<dbReference type="GO" id="GO:0006869">
    <property type="term" value="P:lipid transport"/>
    <property type="evidence" value="ECO:0007669"/>
    <property type="project" value="UniProtKB-KW"/>
</dbReference>
<dbReference type="InterPro" id="IPR009543">
    <property type="entry name" value="VPS13_VAB"/>
</dbReference>
<keyword evidence="3" id="KW-0445">Lipid transport</keyword>
<dbReference type="Pfam" id="PF25036">
    <property type="entry name" value="VPS13_VAB"/>
    <property type="match status" value="1"/>
</dbReference>
<evidence type="ECO:0000313" key="11">
    <source>
        <dbReference type="RefSeq" id="XP_050563467.1"/>
    </source>
</evidence>
<dbReference type="GO" id="GO:0006623">
    <property type="term" value="P:protein targeting to vacuole"/>
    <property type="evidence" value="ECO:0007669"/>
    <property type="project" value="TreeGrafter"/>
</dbReference>
<organism evidence="9 10">
    <name type="scientific">Spodoptera frugiperda</name>
    <name type="common">Fall armyworm</name>
    <dbReference type="NCBI Taxonomy" id="7108"/>
    <lineage>
        <taxon>Eukaryota</taxon>
        <taxon>Metazoa</taxon>
        <taxon>Ecdysozoa</taxon>
        <taxon>Arthropoda</taxon>
        <taxon>Hexapoda</taxon>
        <taxon>Insecta</taxon>
        <taxon>Pterygota</taxon>
        <taxon>Neoptera</taxon>
        <taxon>Endopterygota</taxon>
        <taxon>Lepidoptera</taxon>
        <taxon>Glossata</taxon>
        <taxon>Ditrysia</taxon>
        <taxon>Noctuoidea</taxon>
        <taxon>Noctuidae</taxon>
        <taxon>Amphipyrinae</taxon>
        <taxon>Spodoptera</taxon>
    </lineage>
</organism>
<reference evidence="10 11" key="1">
    <citation type="submission" date="2025-04" db="UniProtKB">
        <authorList>
            <consortium name="RefSeq"/>
        </authorList>
    </citation>
    <scope>IDENTIFICATION</scope>
    <source>
        <tissue evidence="10 11">Whole larval tissue</tissue>
    </source>
</reference>
<feature type="domain" description="VPS13-like middle region" evidence="6">
    <location>
        <begin position="1209"/>
        <end position="1895"/>
    </location>
</feature>
<proteinExistence type="inferred from homology"/>
<feature type="region of interest" description="Disordered" evidence="4">
    <location>
        <begin position="2818"/>
        <end position="2849"/>
    </location>
</feature>
<evidence type="ECO:0000256" key="4">
    <source>
        <dbReference type="SAM" id="MobiDB-lite"/>
    </source>
</evidence>
<dbReference type="Pfam" id="PF25037">
    <property type="entry name" value="VPS13_C"/>
    <property type="match status" value="1"/>
</dbReference>
<feature type="compositionally biased region" description="Polar residues" evidence="4">
    <location>
        <begin position="1883"/>
        <end position="1901"/>
    </location>
</feature>
<dbReference type="InterPro" id="IPR026847">
    <property type="entry name" value="VPS13"/>
</dbReference>
<feature type="compositionally biased region" description="Low complexity" evidence="4">
    <location>
        <begin position="1591"/>
        <end position="1603"/>
    </location>
</feature>
<evidence type="ECO:0000259" key="8">
    <source>
        <dbReference type="Pfam" id="PF25037"/>
    </source>
</evidence>
<evidence type="ECO:0000256" key="1">
    <source>
        <dbReference type="ARBA" id="ARBA00006545"/>
    </source>
</evidence>
<dbReference type="Pfam" id="PF12624">
    <property type="entry name" value="VPS13_N"/>
    <property type="match status" value="1"/>
</dbReference>
<feature type="compositionally biased region" description="Acidic residues" evidence="4">
    <location>
        <begin position="1916"/>
        <end position="1925"/>
    </location>
</feature>
<feature type="region of interest" description="Disordered" evidence="4">
    <location>
        <begin position="1985"/>
        <end position="2014"/>
    </location>
</feature>